<sequence length="134" mass="15150">MSLMPQSILLDTRIPIKVITADKNVKAVIMRMIQRLFRLLIQMEATSTTTINRAIPDTTELRIIIARTASSESPLIKDRHDPVLKQTVQRADVDPSELRTHSLLAVEITSRTNPVSRKQQPRQSRGSIILRVTS</sequence>
<accession>A0A0B7B2A3</accession>
<dbReference type="EMBL" id="HACG01040107">
    <property type="protein sequence ID" value="CEK86972.1"/>
    <property type="molecule type" value="Transcribed_RNA"/>
</dbReference>
<dbReference type="AlphaFoldDB" id="A0A0B7B2A3"/>
<reference evidence="1" key="1">
    <citation type="submission" date="2014-12" db="EMBL/GenBank/DDBJ databases">
        <title>Insight into the proteome of Arion vulgaris.</title>
        <authorList>
            <person name="Aradska J."/>
            <person name="Bulat T."/>
            <person name="Smidak R."/>
            <person name="Sarate P."/>
            <person name="Gangsoo J."/>
            <person name="Sialana F."/>
            <person name="Bilban M."/>
            <person name="Lubec G."/>
        </authorList>
    </citation>
    <scope>NUCLEOTIDE SEQUENCE</scope>
    <source>
        <tissue evidence="1">Skin</tissue>
    </source>
</reference>
<gene>
    <name evidence="1" type="primary">ORF156629</name>
</gene>
<proteinExistence type="predicted"/>
<organism evidence="1">
    <name type="scientific">Arion vulgaris</name>
    <dbReference type="NCBI Taxonomy" id="1028688"/>
    <lineage>
        <taxon>Eukaryota</taxon>
        <taxon>Metazoa</taxon>
        <taxon>Spiralia</taxon>
        <taxon>Lophotrochozoa</taxon>
        <taxon>Mollusca</taxon>
        <taxon>Gastropoda</taxon>
        <taxon>Heterobranchia</taxon>
        <taxon>Euthyneura</taxon>
        <taxon>Panpulmonata</taxon>
        <taxon>Eupulmonata</taxon>
        <taxon>Stylommatophora</taxon>
        <taxon>Helicina</taxon>
        <taxon>Arionoidea</taxon>
        <taxon>Arionidae</taxon>
        <taxon>Arion</taxon>
    </lineage>
</organism>
<evidence type="ECO:0000313" key="1">
    <source>
        <dbReference type="EMBL" id="CEK86972.1"/>
    </source>
</evidence>
<protein>
    <submittedName>
        <fullName evidence="1">Uncharacterized protein</fullName>
    </submittedName>
</protein>
<name>A0A0B7B2A3_9EUPU</name>